<keyword evidence="1" id="KW-0472">Membrane</keyword>
<accession>A0A3A8QLD5</accession>
<feature type="transmembrane region" description="Helical" evidence="1">
    <location>
        <begin position="98"/>
        <end position="121"/>
    </location>
</feature>
<sequence length="138" mass="14434">MRLSAALKQRCSGMLGTASVLFASPAWAQGADDPRGVVFGLGAAFVGLSLVAGGVLLFLTVTKRERPYVPLLEVVSGLGKVVLGAWFLSLSWAPRNDAIIYGLIGGIFILSGIGEIIVAGLRRRASRNGHASQRAAQD</sequence>
<comment type="caution">
    <text evidence="3">The sequence shown here is derived from an EMBL/GenBank/DDBJ whole genome shotgun (WGS) entry which is preliminary data.</text>
</comment>
<feature type="transmembrane region" description="Helical" evidence="1">
    <location>
        <begin position="38"/>
        <end position="59"/>
    </location>
</feature>
<evidence type="ECO:0000256" key="1">
    <source>
        <dbReference type="SAM" id="Phobius"/>
    </source>
</evidence>
<reference evidence="4" key="1">
    <citation type="submission" date="2018-09" db="EMBL/GenBank/DDBJ databases">
        <authorList>
            <person name="Livingstone P.G."/>
            <person name="Whitworth D.E."/>
        </authorList>
    </citation>
    <scope>NUCLEOTIDE SEQUENCE [LARGE SCALE GENOMIC DNA]</scope>
    <source>
        <strain evidence="4">AB050A</strain>
    </source>
</reference>
<proteinExistence type="predicted"/>
<protein>
    <submittedName>
        <fullName evidence="3">Uncharacterized protein</fullName>
    </submittedName>
</protein>
<feature type="chain" id="PRO_5017253146" evidence="2">
    <location>
        <begin position="29"/>
        <end position="138"/>
    </location>
</feature>
<evidence type="ECO:0000256" key="2">
    <source>
        <dbReference type="SAM" id="SignalP"/>
    </source>
</evidence>
<evidence type="ECO:0000313" key="4">
    <source>
        <dbReference type="Proteomes" id="UP000267003"/>
    </source>
</evidence>
<feature type="transmembrane region" description="Helical" evidence="1">
    <location>
        <begin position="71"/>
        <end position="92"/>
    </location>
</feature>
<keyword evidence="1" id="KW-0812">Transmembrane</keyword>
<dbReference type="Proteomes" id="UP000267003">
    <property type="component" value="Unassembled WGS sequence"/>
</dbReference>
<evidence type="ECO:0000313" key="3">
    <source>
        <dbReference type="EMBL" id="RKH69493.1"/>
    </source>
</evidence>
<keyword evidence="4" id="KW-1185">Reference proteome</keyword>
<name>A0A3A8QLD5_9BACT</name>
<dbReference type="AlphaFoldDB" id="A0A3A8QLD5"/>
<dbReference type="EMBL" id="RAWK01000052">
    <property type="protein sequence ID" value="RKH69493.1"/>
    <property type="molecule type" value="Genomic_DNA"/>
</dbReference>
<keyword evidence="2" id="KW-0732">Signal</keyword>
<gene>
    <name evidence="3" type="ORF">D7W81_10925</name>
</gene>
<keyword evidence="1" id="KW-1133">Transmembrane helix</keyword>
<organism evidence="3 4">
    <name type="scientific">Corallococcus aberystwythensis</name>
    <dbReference type="NCBI Taxonomy" id="2316722"/>
    <lineage>
        <taxon>Bacteria</taxon>
        <taxon>Pseudomonadati</taxon>
        <taxon>Myxococcota</taxon>
        <taxon>Myxococcia</taxon>
        <taxon>Myxococcales</taxon>
        <taxon>Cystobacterineae</taxon>
        <taxon>Myxococcaceae</taxon>
        <taxon>Corallococcus</taxon>
    </lineage>
</organism>
<feature type="signal peptide" evidence="2">
    <location>
        <begin position="1"/>
        <end position="28"/>
    </location>
</feature>